<dbReference type="EMBL" id="WWCV01000020">
    <property type="protein sequence ID" value="MYN17748.1"/>
    <property type="molecule type" value="Genomic_DNA"/>
</dbReference>
<evidence type="ECO:0000313" key="1">
    <source>
        <dbReference type="EMBL" id="MYN17748.1"/>
    </source>
</evidence>
<keyword evidence="2" id="KW-1185">Reference proteome</keyword>
<dbReference type="Proteomes" id="UP000484875">
    <property type="component" value="Unassembled WGS sequence"/>
</dbReference>
<gene>
    <name evidence="1" type="ORF">GTP81_13380</name>
</gene>
<name>A0A845HGE8_9BURK</name>
<evidence type="ECO:0000313" key="2">
    <source>
        <dbReference type="Proteomes" id="UP000484875"/>
    </source>
</evidence>
<accession>A0A845HGE8</accession>
<proteinExistence type="predicted"/>
<dbReference type="RefSeq" id="WP_161090345.1">
    <property type="nucleotide sequence ID" value="NZ_WWCV01000020.1"/>
</dbReference>
<organism evidence="1 2">
    <name type="scientific">Duganella vulcania</name>
    <dbReference type="NCBI Taxonomy" id="2692166"/>
    <lineage>
        <taxon>Bacteria</taxon>
        <taxon>Pseudomonadati</taxon>
        <taxon>Pseudomonadota</taxon>
        <taxon>Betaproteobacteria</taxon>
        <taxon>Burkholderiales</taxon>
        <taxon>Oxalobacteraceae</taxon>
        <taxon>Telluria group</taxon>
        <taxon>Duganella</taxon>
    </lineage>
</organism>
<protein>
    <submittedName>
        <fullName evidence="1">Uncharacterized protein</fullName>
    </submittedName>
</protein>
<sequence length="279" mass="30246">MEIPLKLTTDAEKAEIKGMIQSLWRSGIHYVADPPTWPRPFQCISKTLIFYLRSGSDLQMENGIGHGSTWNGFVKVVIQGVTMRLRLPTSALLLLTAGSWLAPAHGANAIALEQVEWPARASCTGCTSLQFGMLEIQLPPALIGKVFIPASMGSSVHLIPPDGDARHDVVLACMPADELAGKYGQKLSAHQFLNQLGRPAADADPWGKIKKVEGLDNAVRYTHAARDKVHAYWIQSTPPNSQYAYLVVDNAPDVYSLSGALTPELYAAILANLRLAPAP</sequence>
<reference evidence="1 2" key="1">
    <citation type="submission" date="2019-12" db="EMBL/GenBank/DDBJ databases">
        <title>Novel species isolated from a subtropical stream in China.</title>
        <authorList>
            <person name="Lu H."/>
        </authorList>
    </citation>
    <scope>NUCLEOTIDE SEQUENCE [LARGE SCALE GENOMIC DNA]</scope>
    <source>
        <strain evidence="1 2">FT107W</strain>
    </source>
</reference>
<dbReference type="AlphaFoldDB" id="A0A845HGE8"/>
<comment type="caution">
    <text evidence="1">The sequence shown here is derived from an EMBL/GenBank/DDBJ whole genome shotgun (WGS) entry which is preliminary data.</text>
</comment>